<gene>
    <name evidence="2" type="ORF">F4Y42_00830</name>
</gene>
<evidence type="ECO:0000313" key="2">
    <source>
        <dbReference type="EMBL" id="MXY91975.1"/>
    </source>
</evidence>
<keyword evidence="1" id="KW-0812">Transmembrane</keyword>
<evidence type="ECO:0000256" key="1">
    <source>
        <dbReference type="SAM" id="Phobius"/>
    </source>
</evidence>
<protein>
    <recommendedName>
        <fullName evidence="3">Sulfatase-like hydrolase/transferase</fullName>
    </recommendedName>
</protein>
<accession>A0A6B0YP56</accession>
<proteinExistence type="predicted"/>
<organism evidence="2">
    <name type="scientific">Caldilineaceae bacterium SB0664_bin_27</name>
    <dbReference type="NCBI Taxonomy" id="2605260"/>
    <lineage>
        <taxon>Bacteria</taxon>
        <taxon>Bacillati</taxon>
        <taxon>Chloroflexota</taxon>
        <taxon>Caldilineae</taxon>
        <taxon>Caldilineales</taxon>
        <taxon>Caldilineaceae</taxon>
    </lineage>
</organism>
<name>A0A6B0YP56_9CHLR</name>
<dbReference type="SUPFAM" id="SSF53649">
    <property type="entry name" value="Alkaline phosphatase-like"/>
    <property type="match status" value="1"/>
</dbReference>
<feature type="transmembrane region" description="Helical" evidence="1">
    <location>
        <begin position="15"/>
        <end position="34"/>
    </location>
</feature>
<reference evidence="2" key="1">
    <citation type="submission" date="2019-09" db="EMBL/GenBank/DDBJ databases">
        <title>Characterisation of the sponge microbiome using genome-centric metagenomics.</title>
        <authorList>
            <person name="Engelberts J.P."/>
            <person name="Robbins S.J."/>
            <person name="De Goeij J.M."/>
            <person name="Aranda M."/>
            <person name="Bell S.C."/>
            <person name="Webster N.S."/>
        </authorList>
    </citation>
    <scope>NUCLEOTIDE SEQUENCE</scope>
    <source>
        <strain evidence="2">SB0664_bin_27</strain>
    </source>
</reference>
<dbReference type="InterPro" id="IPR017850">
    <property type="entry name" value="Alkaline_phosphatase_core_sf"/>
</dbReference>
<feature type="transmembrane region" description="Helical" evidence="1">
    <location>
        <begin position="184"/>
        <end position="204"/>
    </location>
</feature>
<evidence type="ECO:0008006" key="3">
    <source>
        <dbReference type="Google" id="ProtNLM"/>
    </source>
</evidence>
<dbReference type="Gene3D" id="3.40.720.10">
    <property type="entry name" value="Alkaline Phosphatase, subunit A"/>
    <property type="match status" value="1"/>
</dbReference>
<keyword evidence="1" id="KW-0472">Membrane</keyword>
<dbReference type="EMBL" id="VXRG01000007">
    <property type="protein sequence ID" value="MXY91975.1"/>
    <property type="molecule type" value="Genomic_DNA"/>
</dbReference>
<feature type="transmembrane region" description="Helical" evidence="1">
    <location>
        <begin position="145"/>
        <end position="164"/>
    </location>
</feature>
<comment type="caution">
    <text evidence="2">The sequence shown here is derived from an EMBL/GenBank/DDBJ whole genome shotgun (WGS) entry which is preliminary data.</text>
</comment>
<sequence length="594" mass="67402">MDSGEASLWRLPSDLGFWASFLALHALLFLPVVLMDREDGSLLPVVQVSGRSLEQIWLQLAVWRREPDLLRFNSEIVVFVALWTLFRPLRHVVVRRLFVIAYLFLFFYYLYEGASLTFFSVEPVFYTQLRMATEGFSFFLQNARVTAAFVAGTALLIVGGAVLVGRLTQILLPEKNVGSATRGVLVLLALLVTVQAVLSSELLARPEMVFSSISAKLVRNIGESRRVFQEVRQIETSGAPSTDESGRFSLVERPPVYIIFSESYGSVLYKRNDWRVRYKELTERLEQKLEESGWHVASALSLAPTWGGGSWMSYTSALFGLRISSDPQYYALLDKYQAGGYPDLGKFLKGQGYQYFRLTALSMGLPESQWQKYASFYGVDRWLQYEDLEFVGPEYGWGPAPPDQYSLNFAREKVHSETDGPYLFFTITQNSHYPWAPQPDLVESWQQLNKPGPAPPPSSELIEHVERRQNYWNAIEYQLEVLADFVLKEPDERAIFVLVGDHQPPRVSRREDGWDTPIHIIAKDAQFVASFMEYGFTNGLAVWDPEPTFRHEGFRSLFVRQLLAAYGDGAELPPYFPEGLPVPQSGSGSESAPH</sequence>
<feature type="transmembrane region" description="Helical" evidence="1">
    <location>
        <begin position="93"/>
        <end position="111"/>
    </location>
</feature>
<keyword evidence="1" id="KW-1133">Transmembrane helix</keyword>
<dbReference type="AlphaFoldDB" id="A0A6B0YP56"/>